<gene>
    <name evidence="1" type="ORF">F0P94_11955</name>
</gene>
<name>A0A5N1IRC2_9BACT</name>
<proteinExistence type="predicted"/>
<evidence type="ECO:0008006" key="3">
    <source>
        <dbReference type="Google" id="ProtNLM"/>
    </source>
</evidence>
<reference evidence="1 2" key="1">
    <citation type="submission" date="2019-09" db="EMBL/GenBank/DDBJ databases">
        <title>Genome sequence of Adhaeribacter sp. M2.</title>
        <authorList>
            <person name="Srinivasan S."/>
        </authorList>
    </citation>
    <scope>NUCLEOTIDE SEQUENCE [LARGE SCALE GENOMIC DNA]</scope>
    <source>
        <strain evidence="1 2">M2</strain>
    </source>
</reference>
<dbReference type="EMBL" id="VTWT01000006">
    <property type="protein sequence ID" value="KAA9332715.1"/>
    <property type="molecule type" value="Genomic_DNA"/>
</dbReference>
<sequence>MKPNFNLEDLKRENVYNVPENYFDRLPNRIMQRVSASSPETSEAKSWLPAPLRLALAGSGFAAAFATVFMLNQPPEFPQVDLLASVPQTEIVNYLLASEQLDRSDLTSLNIADQNLTAEFINANDTEIQRELEDEPIENLY</sequence>
<protein>
    <recommendedName>
        <fullName evidence="3">DUF3379 domain-containing protein</fullName>
    </recommendedName>
</protein>
<keyword evidence="2" id="KW-1185">Reference proteome</keyword>
<dbReference type="AlphaFoldDB" id="A0A5N1IRC2"/>
<evidence type="ECO:0000313" key="2">
    <source>
        <dbReference type="Proteomes" id="UP000326570"/>
    </source>
</evidence>
<dbReference type="Proteomes" id="UP000326570">
    <property type="component" value="Unassembled WGS sequence"/>
</dbReference>
<evidence type="ECO:0000313" key="1">
    <source>
        <dbReference type="EMBL" id="KAA9332715.1"/>
    </source>
</evidence>
<organism evidence="1 2">
    <name type="scientific">Adhaeribacter soli</name>
    <dbReference type="NCBI Taxonomy" id="2607655"/>
    <lineage>
        <taxon>Bacteria</taxon>
        <taxon>Pseudomonadati</taxon>
        <taxon>Bacteroidota</taxon>
        <taxon>Cytophagia</taxon>
        <taxon>Cytophagales</taxon>
        <taxon>Hymenobacteraceae</taxon>
        <taxon>Adhaeribacter</taxon>
    </lineage>
</organism>
<accession>A0A5N1IRC2</accession>
<dbReference type="RefSeq" id="WP_150904128.1">
    <property type="nucleotide sequence ID" value="NZ_VTWT01000006.1"/>
</dbReference>
<comment type="caution">
    <text evidence="1">The sequence shown here is derived from an EMBL/GenBank/DDBJ whole genome shotgun (WGS) entry which is preliminary data.</text>
</comment>